<dbReference type="EMBL" id="MU970160">
    <property type="protein sequence ID" value="KAK9319814.1"/>
    <property type="molecule type" value="Genomic_DNA"/>
</dbReference>
<reference evidence="2" key="1">
    <citation type="journal article" date="2024" name="Front. Bioeng. Biotechnol.">
        <title>Genome-scale model development and genomic sequencing of the oleaginous clade Lipomyces.</title>
        <authorList>
            <person name="Czajka J.J."/>
            <person name="Han Y."/>
            <person name="Kim J."/>
            <person name="Mondo S.J."/>
            <person name="Hofstad B.A."/>
            <person name="Robles A."/>
            <person name="Haridas S."/>
            <person name="Riley R."/>
            <person name="LaButti K."/>
            <person name="Pangilinan J."/>
            <person name="Andreopoulos W."/>
            <person name="Lipzen A."/>
            <person name="Yan J."/>
            <person name="Wang M."/>
            <person name="Ng V."/>
            <person name="Grigoriev I.V."/>
            <person name="Spatafora J.W."/>
            <person name="Magnuson J.K."/>
            <person name="Baker S.E."/>
            <person name="Pomraning K.R."/>
        </authorList>
    </citation>
    <scope>NUCLEOTIDE SEQUENCE [LARGE SCALE GENOMIC DNA]</scope>
    <source>
        <strain evidence="2">CBS 10300</strain>
    </source>
</reference>
<accession>A0ACC3TF72</accession>
<comment type="caution">
    <text evidence="1">The sequence shown here is derived from an EMBL/GenBank/DDBJ whole genome shotgun (WGS) entry which is preliminary data.</text>
</comment>
<organism evidence="1 2">
    <name type="scientific">Lipomyces orientalis</name>
    <dbReference type="NCBI Taxonomy" id="1233043"/>
    <lineage>
        <taxon>Eukaryota</taxon>
        <taxon>Fungi</taxon>
        <taxon>Dikarya</taxon>
        <taxon>Ascomycota</taxon>
        <taxon>Saccharomycotina</taxon>
        <taxon>Lipomycetes</taxon>
        <taxon>Lipomycetales</taxon>
        <taxon>Lipomycetaceae</taxon>
        <taxon>Lipomyces</taxon>
    </lineage>
</organism>
<keyword evidence="2" id="KW-1185">Reference proteome</keyword>
<proteinExistence type="predicted"/>
<gene>
    <name evidence="1" type="ORF">V1517DRAFT_27393</name>
</gene>
<evidence type="ECO:0000313" key="2">
    <source>
        <dbReference type="Proteomes" id="UP001489719"/>
    </source>
</evidence>
<evidence type="ECO:0000313" key="1">
    <source>
        <dbReference type="EMBL" id="KAK9319814.1"/>
    </source>
</evidence>
<protein>
    <submittedName>
        <fullName evidence="1">OPT oligopeptide transporter protein-domain-containing protein</fullName>
    </submittedName>
</protein>
<sequence>MDLQASDSNEKSISDSNEKSISVIAVAKEPIIGVTEKISLEERDRISEQIRERLGTFTVGAVENDSKTDYILSRAIEMSQEKAIQILRDAAEYHADDLNFPEQAMTHIQNLISNAESEGDSESYDIAVRVEAVLIDSFSPYPEVRAVCDPFDDETIPVETIRSYFLGIAWVVIGCFVNAFFSWRQPSLHLQSTAIQLLLYPCGKAMQLLPDWGFTIRGKRISINPGPWTHKEQMFCTLMVNVAAGSSNFMNYVVSQKLPVYYNQPWVTVGYIIIVNLSSTIIGFGWAGILRRWVIYPTKSMWPTILPTLALNRALLIPETETRVNGWSISKYKFFFVCFGGMFLYFFFPDFVFTALSDFNWITWIAPKNVVLAIITGSFLGLGVNPVPTFDWAVINHFSPLVIPVFATLNNYIGMLFGGVAVVALYWTNYRWGAYLPINSNQLWTNFGKQFNVSRVLTNGLLDEEKYQTYSPPYMSSGNLVYLGGFFMMYTMSFTYILLTEWKVIKEAFVGFYKSIKNRKASTYARYNDPMSRMMVKYKEVPDWWFLVLFVISFVLFIVGITHYPTHTPVWSIIVTMLISFVMLIPIAIIFSITGFNLRMNNLSSVIAGYMLPGNGNANLLCRLIGINTDTQADSFVSDLKLAHYAKIPPRAAFRGQILGTIIQCFLTVGIIIFQMNTIPGFCTATQVDKFTCAGTTTIYADSVLFGVIGPERLFNKLYPPLKYSFLIGFLVVPPFWYLRKLFPKQLKYVHPVLLCNGAASWGSSYNLAYFTPGVYASLAFMWYVRRRYFAWWSKYNYILTSAFSTGVALSGVVVYFAFQYKAVKLDWWGNTVSHAGVDGARKATILSIPLNGFGLEPGTY</sequence>
<name>A0ACC3TF72_9ASCO</name>
<dbReference type="Proteomes" id="UP001489719">
    <property type="component" value="Unassembled WGS sequence"/>
</dbReference>